<keyword evidence="2" id="KW-1185">Reference proteome</keyword>
<dbReference type="EMBL" id="CP030073">
    <property type="protein sequence ID" value="AWW41969.1"/>
    <property type="molecule type" value="Genomic_DNA"/>
</dbReference>
<evidence type="ECO:0000313" key="2">
    <source>
        <dbReference type="Proteomes" id="UP000249616"/>
    </source>
</evidence>
<accession>A0A2Z4JA70</accession>
<proteinExistence type="predicted"/>
<dbReference type="AlphaFoldDB" id="A0A2Z4JA70"/>
<dbReference type="KEGG" id="scad:DN051_39590"/>
<evidence type="ECO:0000313" key="1">
    <source>
        <dbReference type="EMBL" id="AWW41969.1"/>
    </source>
</evidence>
<reference evidence="1 2" key="1">
    <citation type="journal article" date="2019" name="Int. J. Syst. Evol. Microbiol.">
        <title>Streptomyces cadmiisoli sp. nov., a novel actinomycete isolated from cadmium-contaminated soil.</title>
        <authorList>
            <person name="Li K."/>
            <person name="Tang X."/>
            <person name="Zhao J."/>
            <person name="Guo Y."/>
            <person name="Tang Y."/>
            <person name="Gao J."/>
        </authorList>
    </citation>
    <scope>NUCLEOTIDE SEQUENCE [LARGE SCALE GENOMIC DNA]</scope>
    <source>
        <strain evidence="1 2">ZFG47</strain>
    </source>
</reference>
<sequence>MSEVSVYLVSLYAGSGSMAHQTRTRCSSASFAVIDSAGVREVTTLVPVGGDREGALGTSG</sequence>
<dbReference type="Proteomes" id="UP000249616">
    <property type="component" value="Chromosome"/>
</dbReference>
<name>A0A2Z4JA70_9ACTN</name>
<organism evidence="1 2">
    <name type="scientific">Streptomyces cadmiisoli</name>
    <dbReference type="NCBI Taxonomy" id="2184053"/>
    <lineage>
        <taxon>Bacteria</taxon>
        <taxon>Bacillati</taxon>
        <taxon>Actinomycetota</taxon>
        <taxon>Actinomycetes</taxon>
        <taxon>Kitasatosporales</taxon>
        <taxon>Streptomycetaceae</taxon>
        <taxon>Streptomyces</taxon>
        <taxon>Streptomyces aurantiacus group</taxon>
    </lineage>
</organism>
<gene>
    <name evidence="1" type="ORF">DN051_39590</name>
</gene>
<protein>
    <submittedName>
        <fullName evidence="1">Uncharacterized protein</fullName>
    </submittedName>
</protein>